<evidence type="ECO:0000256" key="2">
    <source>
        <dbReference type="SAM" id="SignalP"/>
    </source>
</evidence>
<evidence type="ECO:0000256" key="1">
    <source>
        <dbReference type="SAM" id="MobiDB-lite"/>
    </source>
</evidence>
<keyword evidence="5" id="KW-1185">Reference proteome</keyword>
<feature type="region of interest" description="Disordered" evidence="1">
    <location>
        <begin position="413"/>
        <end position="432"/>
    </location>
</feature>
<dbReference type="OrthoDB" id="9794671at2"/>
<sequence>MRCLPRSRPPAPLALAALSGLLALPHGAQALNVRVLVAAAPQLTVGVPSPAAPVGPLARALPASALPGSALGAPAALPMAAWTVGVLDGRLTLNGQDAGAAALYLPPSPGSVVEVAGRRYRGGVQLRAEGGGVQAINVLDIEDYLRGVVPAEMPVSWPAAALGAQAVIARTYVAARVNPAAPYDTCATESCQVYPGLSAEKPQSDAAVSATRAQVLAYGNRPARTYFSADSGGYTASSAEVWGTELPYLPAQADPFSAGSPRARWRLEVSPARVQEVAARYGLKLGPLRDVVISRLSPSGRPLEITLSGASGSGSLKGANAGGFVRSLGAASSRVTLSGAALASGGPLLVEGSGAGHGVGLSQYGALGLARAGYDHLHVLGFYYPGTSLSVLAGRRPGGATLAAFRPLPRVPQAPDAPLAVQNGQPSQGGGL</sequence>
<comment type="caution">
    <text evidence="4">The sequence shown here is derived from an EMBL/GenBank/DDBJ whole genome shotgun (WGS) entry which is preliminary data.</text>
</comment>
<dbReference type="InterPro" id="IPR013693">
    <property type="entry name" value="SpoIID/LytB_N"/>
</dbReference>
<keyword evidence="2" id="KW-0732">Signal</keyword>
<accession>A0A2K3UZH9</accession>
<feature type="chain" id="PRO_5014381088" evidence="2">
    <location>
        <begin position="31"/>
        <end position="432"/>
    </location>
</feature>
<dbReference type="GO" id="GO:0030435">
    <property type="term" value="P:sporulation resulting in formation of a cellular spore"/>
    <property type="evidence" value="ECO:0007669"/>
    <property type="project" value="InterPro"/>
</dbReference>
<dbReference type="InterPro" id="IPR051922">
    <property type="entry name" value="Bact_Sporulation_Assoc"/>
</dbReference>
<gene>
    <name evidence="4" type="ORF">CVO96_11675</name>
</gene>
<feature type="signal peptide" evidence="2">
    <location>
        <begin position="1"/>
        <end position="30"/>
    </location>
</feature>
<organism evidence="4 5">
    <name type="scientific">Deinococcus koreensis</name>
    <dbReference type="NCBI Taxonomy" id="2054903"/>
    <lineage>
        <taxon>Bacteria</taxon>
        <taxon>Thermotogati</taxon>
        <taxon>Deinococcota</taxon>
        <taxon>Deinococci</taxon>
        <taxon>Deinococcales</taxon>
        <taxon>Deinococcaceae</taxon>
        <taxon>Deinococcus</taxon>
    </lineage>
</organism>
<protein>
    <submittedName>
        <fullName evidence="4">Sporulation protein</fullName>
    </submittedName>
</protein>
<dbReference type="GO" id="GO:0030288">
    <property type="term" value="C:outer membrane-bounded periplasmic space"/>
    <property type="evidence" value="ECO:0007669"/>
    <property type="project" value="TreeGrafter"/>
</dbReference>
<proteinExistence type="predicted"/>
<evidence type="ECO:0000313" key="4">
    <source>
        <dbReference type="EMBL" id="PNY81939.1"/>
    </source>
</evidence>
<dbReference type="InterPro" id="IPR013486">
    <property type="entry name" value="SpoIID/LytB"/>
</dbReference>
<evidence type="ECO:0000259" key="3">
    <source>
        <dbReference type="Pfam" id="PF08486"/>
    </source>
</evidence>
<dbReference type="PANTHER" id="PTHR30032">
    <property type="entry name" value="N-ACETYLMURAMOYL-L-ALANINE AMIDASE-RELATED"/>
    <property type="match status" value="1"/>
</dbReference>
<dbReference type="EMBL" id="PPPD01000001">
    <property type="protein sequence ID" value="PNY81939.1"/>
    <property type="molecule type" value="Genomic_DNA"/>
</dbReference>
<dbReference type="AlphaFoldDB" id="A0A2K3UZH9"/>
<dbReference type="PANTHER" id="PTHR30032:SF4">
    <property type="entry name" value="AMIDASE ENHANCER"/>
    <property type="match status" value="1"/>
</dbReference>
<name>A0A2K3UZH9_9DEIO</name>
<feature type="domain" description="Sporulation stage II protein D amidase enhancer LytB N-terminal" evidence="3">
    <location>
        <begin position="130"/>
        <end position="218"/>
    </location>
</feature>
<dbReference type="Pfam" id="PF08486">
    <property type="entry name" value="SpoIID"/>
    <property type="match status" value="1"/>
</dbReference>
<evidence type="ECO:0000313" key="5">
    <source>
        <dbReference type="Proteomes" id="UP000236379"/>
    </source>
</evidence>
<dbReference type="Proteomes" id="UP000236379">
    <property type="component" value="Unassembled WGS sequence"/>
</dbReference>
<dbReference type="NCBIfam" id="TIGR02669">
    <property type="entry name" value="SpoIID_LytB"/>
    <property type="match status" value="1"/>
</dbReference>
<dbReference type="RefSeq" id="WP_103312378.1">
    <property type="nucleotide sequence ID" value="NZ_PPPD01000001.1"/>
</dbReference>
<reference evidence="4 5" key="1">
    <citation type="submission" date="2018-01" db="EMBL/GenBank/DDBJ databases">
        <title>Deinococcus koreensis sp. nov., a radiation-resistant bacterium isolated from river water.</title>
        <authorList>
            <person name="Choi A."/>
        </authorList>
    </citation>
    <scope>NUCLEOTIDE SEQUENCE [LARGE SCALE GENOMIC DNA]</scope>
    <source>
        <strain evidence="4 5">SJW1-2</strain>
    </source>
</reference>